<dbReference type="EMBL" id="JACCFY010000001">
    <property type="protein sequence ID" value="NYJ77767.1"/>
    <property type="molecule type" value="Genomic_DNA"/>
</dbReference>
<sequence length="388" mass="43089">MSERTPKGVSERGTEGQQDEPDTENQGQSEEYRPEPDDGAPTGERRVERTVAIYSDPGRASLLVRKLLEDDPSWRENSEVTHQQILLPLQEDGILDLEEIQRWAREDGSDITVVVTEIPRVNGSRAKAMEMDFESHLAVISVAALGPVAVMRGLRREVSRAVDALMYESLDEARAHGCPLARVETQEDTRTVYIAPGRPFPGRTWMALGMVANNEPLLSLPRLSGVFAAGCATGAFGIFYDSIWDMAIHLPGWRLAIITVSGILFLTMWLMLRNRLWDHPASVGGKRLAVVYNASTVISLLVSVISLYVVLYLGVLVISLVLIEPGYMAESLEVEPAFSNYRDIAWLAASLGTFAGAIGSNFDDDSDLRNLTQGTRERQRYPRDEEQR</sequence>
<accession>A0A7Z0KBM0</accession>
<feature type="region of interest" description="Disordered" evidence="1">
    <location>
        <begin position="1"/>
        <end position="46"/>
    </location>
</feature>
<evidence type="ECO:0000256" key="1">
    <source>
        <dbReference type="SAM" id="MobiDB-lite"/>
    </source>
</evidence>
<evidence type="ECO:0000313" key="3">
    <source>
        <dbReference type="EMBL" id="NYJ77767.1"/>
    </source>
</evidence>
<keyword evidence="4" id="KW-1185">Reference proteome</keyword>
<dbReference type="Proteomes" id="UP000535437">
    <property type="component" value="Unassembled WGS sequence"/>
</dbReference>
<feature type="transmembrane region" description="Helical" evidence="2">
    <location>
        <begin position="292"/>
        <end position="323"/>
    </location>
</feature>
<gene>
    <name evidence="3" type="ORF">HNR09_001178</name>
</gene>
<keyword evidence="2" id="KW-1133">Transmembrane helix</keyword>
<feature type="transmembrane region" description="Helical" evidence="2">
    <location>
        <begin position="344"/>
        <end position="362"/>
    </location>
</feature>
<protein>
    <submittedName>
        <fullName evidence="3">Uncharacterized protein</fullName>
    </submittedName>
</protein>
<name>A0A7Z0KBM0_9MICC</name>
<dbReference type="RefSeq" id="WP_179541206.1">
    <property type="nucleotide sequence ID" value="NZ_BAAALL010000002.1"/>
</dbReference>
<feature type="transmembrane region" description="Helical" evidence="2">
    <location>
        <begin position="252"/>
        <end position="272"/>
    </location>
</feature>
<keyword evidence="2" id="KW-0472">Membrane</keyword>
<feature type="compositionally biased region" description="Basic and acidic residues" evidence="1">
    <location>
        <begin position="1"/>
        <end position="14"/>
    </location>
</feature>
<reference evidence="3 4" key="1">
    <citation type="submission" date="2020-07" db="EMBL/GenBank/DDBJ databases">
        <title>Sequencing the genomes of 1000 actinobacteria strains.</title>
        <authorList>
            <person name="Klenk H.-P."/>
        </authorList>
    </citation>
    <scope>NUCLEOTIDE SEQUENCE [LARGE SCALE GENOMIC DNA]</scope>
    <source>
        <strain evidence="3 4">DSM 15475</strain>
    </source>
</reference>
<dbReference type="AlphaFoldDB" id="A0A7Z0KBM0"/>
<organism evidence="3 4">
    <name type="scientific">Nesterenkonia xinjiangensis</name>
    <dbReference type="NCBI Taxonomy" id="225327"/>
    <lineage>
        <taxon>Bacteria</taxon>
        <taxon>Bacillati</taxon>
        <taxon>Actinomycetota</taxon>
        <taxon>Actinomycetes</taxon>
        <taxon>Micrococcales</taxon>
        <taxon>Micrococcaceae</taxon>
        <taxon>Nesterenkonia</taxon>
    </lineage>
</organism>
<keyword evidence="2" id="KW-0812">Transmembrane</keyword>
<comment type="caution">
    <text evidence="3">The sequence shown here is derived from an EMBL/GenBank/DDBJ whole genome shotgun (WGS) entry which is preliminary data.</text>
</comment>
<proteinExistence type="predicted"/>
<feature type="transmembrane region" description="Helical" evidence="2">
    <location>
        <begin position="220"/>
        <end position="240"/>
    </location>
</feature>
<evidence type="ECO:0000256" key="2">
    <source>
        <dbReference type="SAM" id="Phobius"/>
    </source>
</evidence>
<evidence type="ECO:0000313" key="4">
    <source>
        <dbReference type="Proteomes" id="UP000535437"/>
    </source>
</evidence>